<protein>
    <submittedName>
        <fullName evidence="2">Uncharacterized protein</fullName>
    </submittedName>
</protein>
<gene>
    <name evidence="2" type="ORF">APHCRT_0823</name>
    <name evidence="1" type="ORF">APHCRT_1634</name>
</gene>
<proteinExistence type="predicted"/>
<evidence type="ECO:0000313" key="1">
    <source>
        <dbReference type="EMBL" id="KJV79856.1"/>
    </source>
</evidence>
<dbReference type="AlphaFoldDB" id="A0A0F3Q1D9"/>
<name>A0A0F3Q1D9_ANAPH</name>
<accession>A0A0F3Q1D9</accession>
<dbReference type="Proteomes" id="UP000033722">
    <property type="component" value="Unassembled WGS sequence"/>
</dbReference>
<evidence type="ECO:0000313" key="3">
    <source>
        <dbReference type="Proteomes" id="UP000033722"/>
    </source>
</evidence>
<reference evidence="2 3" key="1">
    <citation type="submission" date="2015-01" db="EMBL/GenBank/DDBJ databases">
        <title>Genome Sequencing of Rickettsiales.</title>
        <authorList>
            <person name="Daugherty S.C."/>
            <person name="Su Q."/>
            <person name="Abolude K."/>
            <person name="Beier-Sexton M."/>
            <person name="Carlyon J.A."/>
            <person name="Carter R."/>
            <person name="Day N.P."/>
            <person name="Dumler S.J."/>
            <person name="Dyachenko V."/>
            <person name="Godinez A."/>
            <person name="Kurtti T.J."/>
            <person name="Lichay M."/>
            <person name="Mullins K.E."/>
            <person name="Ott S."/>
            <person name="Pappas-Brown V."/>
            <person name="Paris D.H."/>
            <person name="Patel P."/>
            <person name="Richards A.L."/>
            <person name="Sadzewicz L."/>
            <person name="Sears K."/>
            <person name="Seidman D."/>
            <person name="Sengamalay N."/>
            <person name="Stenos J."/>
            <person name="Tallon L.J."/>
            <person name="Vincent G."/>
            <person name="Fraser C.M."/>
            <person name="Munderloh U."/>
            <person name="Dunning-Hotopp J.C."/>
        </authorList>
    </citation>
    <scope>NUCLEOTIDE SEQUENCE [LARGE SCALE GENOMIC DNA]</scope>
    <source>
        <strain evidence="2 3">CRT53-1</strain>
    </source>
</reference>
<sequence>MPTQSFFPLYSILSALNIAGDIIKLKGPWGRGKRRMY</sequence>
<comment type="caution">
    <text evidence="2">The sequence shown here is derived from an EMBL/GenBank/DDBJ whole genome shotgun (WGS) entry which is preliminary data.</text>
</comment>
<evidence type="ECO:0000313" key="2">
    <source>
        <dbReference type="EMBL" id="KJV85966.1"/>
    </source>
</evidence>
<dbReference type="PATRIC" id="fig|1359157.3.peg.1568"/>
<dbReference type="EMBL" id="LAOD01000044">
    <property type="protein sequence ID" value="KJV79856.1"/>
    <property type="molecule type" value="Genomic_DNA"/>
</dbReference>
<dbReference type="EMBL" id="LAOD01000017">
    <property type="protein sequence ID" value="KJV85966.1"/>
    <property type="molecule type" value="Genomic_DNA"/>
</dbReference>
<organism evidence="2 3">
    <name type="scientific">Anaplasma phagocytophilum str. CRT53-1</name>
    <dbReference type="NCBI Taxonomy" id="1359157"/>
    <lineage>
        <taxon>Bacteria</taxon>
        <taxon>Pseudomonadati</taxon>
        <taxon>Pseudomonadota</taxon>
        <taxon>Alphaproteobacteria</taxon>
        <taxon>Rickettsiales</taxon>
        <taxon>Anaplasmataceae</taxon>
        <taxon>Anaplasma</taxon>
        <taxon>phagocytophilum group</taxon>
    </lineage>
</organism>